<dbReference type="Proteomes" id="UP000663877">
    <property type="component" value="Unassembled WGS sequence"/>
</dbReference>
<evidence type="ECO:0000313" key="2">
    <source>
        <dbReference type="EMBL" id="CAF0740298.1"/>
    </source>
</evidence>
<dbReference type="Proteomes" id="UP000663832">
    <property type="component" value="Unassembled WGS sequence"/>
</dbReference>
<evidence type="ECO:0008006" key="6">
    <source>
        <dbReference type="Google" id="ProtNLM"/>
    </source>
</evidence>
<name>A0A813NIV7_9BILA</name>
<dbReference type="EMBL" id="CAJNOM010000001">
    <property type="protein sequence ID" value="CAF0732044.1"/>
    <property type="molecule type" value="Genomic_DNA"/>
</dbReference>
<evidence type="ECO:0000313" key="5">
    <source>
        <dbReference type="Proteomes" id="UP000663877"/>
    </source>
</evidence>
<organism evidence="2 5">
    <name type="scientific">Adineta steineri</name>
    <dbReference type="NCBI Taxonomy" id="433720"/>
    <lineage>
        <taxon>Eukaryota</taxon>
        <taxon>Metazoa</taxon>
        <taxon>Spiralia</taxon>
        <taxon>Gnathifera</taxon>
        <taxon>Rotifera</taxon>
        <taxon>Eurotatoria</taxon>
        <taxon>Bdelloidea</taxon>
        <taxon>Adinetida</taxon>
        <taxon>Adinetidae</taxon>
        <taxon>Adineta</taxon>
    </lineage>
</organism>
<proteinExistence type="predicted"/>
<protein>
    <recommendedName>
        <fullName evidence="6">Mitochondrial import receptor subunit TOM40</fullName>
    </recommendedName>
</protein>
<dbReference type="EMBL" id="CAJNOM010000004">
    <property type="protein sequence ID" value="CAF0750229.1"/>
    <property type="molecule type" value="Genomic_DNA"/>
</dbReference>
<comment type="caution">
    <text evidence="2">The sequence shown here is derived from an EMBL/GenBank/DDBJ whole genome shotgun (WGS) entry which is preliminary data.</text>
</comment>
<accession>A0A813NIV7</accession>
<dbReference type="EMBL" id="CAJNOI010000004">
    <property type="protein sequence ID" value="CAF0740298.1"/>
    <property type="molecule type" value="Genomic_DNA"/>
</dbReference>
<gene>
    <name evidence="2" type="ORF">BJG266_LOCUS1800</name>
    <name evidence="3" type="ORF">QVE165_LOCUS1449</name>
    <name evidence="1" type="ORF">QVE165_LOCUS341</name>
</gene>
<keyword evidence="4" id="KW-1185">Reference proteome</keyword>
<sequence>MSTDDCYINRPIKKTVQVLDSELRLRSLTNSSDCRFDELTNFFNIINGLFHQSAFTFGLSTDKLTSLLQLPRINVGINMQQYKLDLLKNITFYSLIGRNETNTPTGIIKFHTYDKNLMLSINHRWTESLTTAFRLRTKPQIKFSSHIEYHYPKGICELISEYETQQHSSNIQFSYFACLWQQMNYRIDGGIDFKVKNNNLKEKFADIGLRLKHSSDSLIFKCDLYHPFKNYIIGIQRCINENLTIGLLTEKVIDYDQQQKPIKFSFMSQWYLNKIDLRVNTLVNTQNEMGIALTHQIRHLPIVLQAFSLYSWSTHKYKWGIGLQLSL</sequence>
<evidence type="ECO:0000313" key="1">
    <source>
        <dbReference type="EMBL" id="CAF0732044.1"/>
    </source>
</evidence>
<dbReference type="OrthoDB" id="10013250at2759"/>
<evidence type="ECO:0000313" key="3">
    <source>
        <dbReference type="EMBL" id="CAF0750229.1"/>
    </source>
</evidence>
<evidence type="ECO:0000313" key="4">
    <source>
        <dbReference type="Proteomes" id="UP000663832"/>
    </source>
</evidence>
<dbReference type="AlphaFoldDB" id="A0A813NIV7"/>
<reference evidence="2" key="1">
    <citation type="submission" date="2021-02" db="EMBL/GenBank/DDBJ databases">
        <authorList>
            <person name="Nowell W R."/>
        </authorList>
    </citation>
    <scope>NUCLEOTIDE SEQUENCE</scope>
</reference>